<proteinExistence type="predicted"/>
<sequence>MPQLTAEQTSQLAHSFLVIAQAVGEYRIANINTLSEAQNQQLRSLHWNILNYSDDLFTQSTLLVMNTVQDSLAKIAGLTEELKSSYHQLQNIQKAINVAAAASTLGASIMSKNPAAIAGAIKSAIDAWKA</sequence>
<evidence type="ECO:0000313" key="1">
    <source>
        <dbReference type="EMBL" id="RFM28018.1"/>
    </source>
</evidence>
<gene>
    <name evidence="1" type="ORF">DXN05_10780</name>
</gene>
<dbReference type="AlphaFoldDB" id="A0A3E1NJQ8"/>
<dbReference type="EMBL" id="QTJU01000003">
    <property type="protein sequence ID" value="RFM28018.1"/>
    <property type="molecule type" value="Genomic_DNA"/>
</dbReference>
<dbReference type="OrthoDB" id="1439363at2"/>
<reference evidence="1 2" key="1">
    <citation type="submission" date="2018-08" db="EMBL/GenBank/DDBJ databases">
        <title>Chitinophagaceae sp. K23C18032701, a novel bacterium isolated from forest soil.</title>
        <authorList>
            <person name="Wang C."/>
        </authorList>
    </citation>
    <scope>NUCLEOTIDE SEQUENCE [LARGE SCALE GENOMIC DNA]</scope>
    <source>
        <strain evidence="1 2">K23C18032701</strain>
    </source>
</reference>
<keyword evidence="2" id="KW-1185">Reference proteome</keyword>
<dbReference type="Proteomes" id="UP000261284">
    <property type="component" value="Unassembled WGS sequence"/>
</dbReference>
<accession>A0A3E1NJQ8</accession>
<evidence type="ECO:0000313" key="2">
    <source>
        <dbReference type="Proteomes" id="UP000261284"/>
    </source>
</evidence>
<name>A0A3E1NJQ8_9BACT</name>
<dbReference type="RefSeq" id="WP_116847264.1">
    <property type="nucleotide sequence ID" value="NZ_QTJU01000003.1"/>
</dbReference>
<comment type="caution">
    <text evidence="1">The sequence shown here is derived from an EMBL/GenBank/DDBJ whole genome shotgun (WGS) entry which is preliminary data.</text>
</comment>
<organism evidence="1 2">
    <name type="scientific">Deminuibacter soli</name>
    <dbReference type="NCBI Taxonomy" id="2291815"/>
    <lineage>
        <taxon>Bacteria</taxon>
        <taxon>Pseudomonadati</taxon>
        <taxon>Bacteroidota</taxon>
        <taxon>Chitinophagia</taxon>
        <taxon>Chitinophagales</taxon>
        <taxon>Chitinophagaceae</taxon>
        <taxon>Deminuibacter</taxon>
    </lineage>
</organism>
<protein>
    <submittedName>
        <fullName evidence="1">Uncharacterized protein</fullName>
    </submittedName>
</protein>